<keyword evidence="2 8" id="KW-0645">Protease</keyword>
<dbReference type="GeneID" id="48946415"/>
<dbReference type="EC" id="3.4.-.-" evidence="8"/>
<dbReference type="SUPFAM" id="SSF143081">
    <property type="entry name" value="BB1717-like"/>
    <property type="match status" value="1"/>
</dbReference>
<keyword evidence="7" id="KW-0456">Lyase</keyword>
<evidence type="ECO:0000256" key="5">
    <source>
        <dbReference type="ARBA" id="ARBA00023124"/>
    </source>
</evidence>
<dbReference type="GO" id="GO:0003697">
    <property type="term" value="F:single-stranded DNA binding"/>
    <property type="evidence" value="ECO:0007669"/>
    <property type="project" value="InterPro"/>
</dbReference>
<evidence type="ECO:0000313" key="9">
    <source>
        <dbReference type="EMBL" id="RJT46650.1"/>
    </source>
</evidence>
<gene>
    <name evidence="9" type="ORF">D6J04_08920</name>
</gene>
<evidence type="ECO:0000256" key="3">
    <source>
        <dbReference type="ARBA" id="ARBA00022763"/>
    </source>
</evidence>
<accession>A0A3A5LJ11</accession>
<comment type="similarity">
    <text evidence="1 8">Belongs to the SOS response-associated peptidase family.</text>
</comment>
<proteinExistence type="inferred from homology"/>
<name>A0A3A5LJ11_9GAMM</name>
<keyword evidence="3" id="KW-0227">DNA damage</keyword>
<dbReference type="EMBL" id="QZWB01000008">
    <property type="protein sequence ID" value="RJT46650.1"/>
    <property type="molecule type" value="Genomic_DNA"/>
</dbReference>
<dbReference type="GO" id="GO:0008233">
    <property type="term" value="F:peptidase activity"/>
    <property type="evidence" value="ECO:0007669"/>
    <property type="project" value="UniProtKB-KW"/>
</dbReference>
<evidence type="ECO:0000256" key="1">
    <source>
        <dbReference type="ARBA" id="ARBA00008136"/>
    </source>
</evidence>
<evidence type="ECO:0000256" key="4">
    <source>
        <dbReference type="ARBA" id="ARBA00022801"/>
    </source>
</evidence>
<dbReference type="InterPro" id="IPR036590">
    <property type="entry name" value="SRAP-like"/>
</dbReference>
<evidence type="ECO:0000256" key="6">
    <source>
        <dbReference type="ARBA" id="ARBA00023125"/>
    </source>
</evidence>
<protein>
    <recommendedName>
        <fullName evidence="8">Abasic site processing protein</fullName>
        <ecNumber evidence="8">3.4.-.-</ecNumber>
    </recommendedName>
</protein>
<dbReference type="GO" id="GO:0016829">
    <property type="term" value="F:lyase activity"/>
    <property type="evidence" value="ECO:0007669"/>
    <property type="project" value="UniProtKB-KW"/>
</dbReference>
<keyword evidence="4 8" id="KW-0378">Hydrolase</keyword>
<dbReference type="Proteomes" id="UP000270757">
    <property type="component" value="Unassembled WGS sequence"/>
</dbReference>
<evidence type="ECO:0000256" key="8">
    <source>
        <dbReference type="RuleBase" id="RU364100"/>
    </source>
</evidence>
<keyword evidence="5" id="KW-0190">Covalent protein-DNA linkage</keyword>
<dbReference type="Pfam" id="PF02586">
    <property type="entry name" value="SRAP"/>
    <property type="match status" value="1"/>
</dbReference>
<sequence>MVVVCLVAIEPQNIHCVALHWGLIPSWANNRKKIGSLINARAETVFELPAFRSAMKSKRCLMLMSGFLNGIKGFLPRTPLLGT</sequence>
<organism evidence="9 10">
    <name type="scientific">Legionella taurinensis</name>
    <dbReference type="NCBI Taxonomy" id="70611"/>
    <lineage>
        <taxon>Bacteria</taxon>
        <taxon>Pseudomonadati</taxon>
        <taxon>Pseudomonadota</taxon>
        <taxon>Gammaproteobacteria</taxon>
        <taxon>Legionellales</taxon>
        <taxon>Legionellaceae</taxon>
        <taxon>Legionella</taxon>
    </lineage>
</organism>
<dbReference type="RefSeq" id="WP_115300429.1">
    <property type="nucleotide sequence ID" value="NZ_CAAAIR010000009.1"/>
</dbReference>
<dbReference type="InterPro" id="IPR003738">
    <property type="entry name" value="SRAP"/>
</dbReference>
<comment type="caution">
    <text evidence="9">The sequence shown here is derived from an EMBL/GenBank/DDBJ whole genome shotgun (WGS) entry which is preliminary data.</text>
</comment>
<dbReference type="GO" id="GO:0006508">
    <property type="term" value="P:proteolysis"/>
    <property type="evidence" value="ECO:0007669"/>
    <property type="project" value="UniProtKB-KW"/>
</dbReference>
<dbReference type="PANTHER" id="PTHR13604">
    <property type="entry name" value="DC12-RELATED"/>
    <property type="match status" value="1"/>
</dbReference>
<evidence type="ECO:0000256" key="7">
    <source>
        <dbReference type="ARBA" id="ARBA00023239"/>
    </source>
</evidence>
<dbReference type="AlphaFoldDB" id="A0A3A5LJ11"/>
<dbReference type="GO" id="GO:0106300">
    <property type="term" value="P:protein-DNA covalent cross-linking repair"/>
    <property type="evidence" value="ECO:0007669"/>
    <property type="project" value="InterPro"/>
</dbReference>
<evidence type="ECO:0000256" key="2">
    <source>
        <dbReference type="ARBA" id="ARBA00022670"/>
    </source>
</evidence>
<evidence type="ECO:0000313" key="10">
    <source>
        <dbReference type="Proteomes" id="UP000270757"/>
    </source>
</evidence>
<reference evidence="9 10" key="1">
    <citation type="submission" date="2018-09" db="EMBL/GenBank/DDBJ databases">
        <title>Draft genome sequences of Legionella taurinensis isolated from water samples.</title>
        <authorList>
            <person name="Chakeri A."/>
            <person name="Allerberger F."/>
            <person name="Kundi M."/>
            <person name="Ruppitsch W."/>
            <person name="Schmid D."/>
        </authorList>
    </citation>
    <scope>NUCLEOTIDE SEQUENCE [LARGE SCALE GENOMIC DNA]</scope>
    <source>
        <strain evidence="9 10">4570-18-6</strain>
    </source>
</reference>
<dbReference type="Gene3D" id="3.90.1680.10">
    <property type="entry name" value="SOS response associated peptidase-like"/>
    <property type="match status" value="1"/>
</dbReference>
<keyword evidence="6" id="KW-0238">DNA-binding</keyword>
<dbReference type="PANTHER" id="PTHR13604:SF0">
    <property type="entry name" value="ABASIC SITE PROCESSING PROTEIN HMCES"/>
    <property type="match status" value="1"/>
</dbReference>